<accession>A0ACB8VV82</accession>
<dbReference type="Proteomes" id="UP000831701">
    <property type="component" value="Chromosome 18"/>
</dbReference>
<keyword evidence="2" id="KW-1185">Reference proteome</keyword>
<sequence length="2482" mass="269656">PLGGSANMFYTCGPNEAMVVSGFCRSPPLMIAGGRVFVFPCIQQIQRISLNTLTLNVKSDKVYTRHGVPISVTGIAQMKIQGQNKQMLAAACQMFMGKSDPEIAQIALETLEGHQRAIIAHLTVEEIYKDRKKFSEQVFKVASSDLVNMGISVVSYTLKDVHDDQDYLHSLGKARTAQVQKDARIGEAKNKRDAVIREAHAMQEKVSAQYKNEIDMAKAQRDYELKKAAYDIEVNTKKAESEMAYQLQVAKTKQRIEEEKMQVQVVERTQQIMLQEQEITRREKELEAKVKKPADAERYRLEKLAEAQRLKLIMEAEAEAESIRIKGEAEAFAVEAKGRAEAEQMAKKAEAFQQYKDGAMVDMLLEKLPLMAEEISKPLCEANKVTMVSSGAGEVGAAKLSGEVLDIMTRVPEVVEKLTGVSISQVMHSWGGTFFIYYKAQPAEEEMGEKQQIMDDSHFNSSYFWSPVPTVQGQIENAMFLNKAKDQLGPEKTNTRPPSLTHLRRPPPPHTTPRPSSPFPAQSTQGAACGWSPSRKEAVCGFRGRQQRQRTFKCGRGTPAPVTHLPEHHRRACSLYGYHDCRGVSDHHPSRHTGPHCLHAVICSRTPHCHHHDSVCTAPLKCRQEGRPLGPSCGRVMPTPSKRGRKSKQMMGRVPGVGSVLPPGSDALILAHLAAGGQHHAADPYDLSNDEDDHTNKDGPKSYRCRMCAVTFFSKSDMQIHAKSHTEAKPHKCPHCSKSFANSSYLSQHIRIHTAGPSPTPAPTARRRSGSSVISSSTHGTGLSAFCPNHTEAKPHKCPHCSKSFANSSYLSQHIRIHTGAKPYSCSYCQKTFRQLSHLQQHTRIHTGDRPYKCNHPGCEKSFTQLSNLQENNASDFAAGYLSKPCSASFLLSTQSHRRQHNKDKPYKCHNCNRGYTDAASLEVHLSTHTVKHAKLFSCGLCNRSYTSETYLMKHMRKHNPDPLTVAATVAAQQAQGLTAGGGGGRGGRGRGRGRGGGSRASQLQNQNNPNNNQNPNPGPPGSYQSHQQPPEAVVQCPFDLHQYKTVAAGEIQYKPVTVADLPVAHKDLCLTVSTSAIQNMSRLPVMTSKRVLTSSSSSCSSLENGQDFAPAQKKIRKDPEPVKPHAASTVIGGRRAPAAATRAPMSKSVRVGAAATVTGGPSRGVLKPSIASTAARGGNVKQTVTTTATKPGGGGNTKRHAWDLKGKVSDMEGKIRNYQTKVKSVNQENEVLRGTMVQSQTRVAEMEKELQRQRSQISEYEEELQVLSGVRDELEKVSSDKSTLQKEFSNLESKYKVMEILRDSQETELETLKMKLSVQESTLARLQGTLRDTEEEVRSLKETVAQQKDELHAGEMERRRLHNTIQELKASYTGNIRVFCRVRPLVDGGLSKHIQLPASDIKTITLAKTEESHTGKTADTQKNYNFSFDRVFGPQASQQEVFEEISLLVQSALDGYNVCCFAYGQTGSGKTYTMEGNEFDQTRGVIPRAVQQIFRAAEKLGAQGWEFTFTASFVEIYNETLRDLLYTGKASKRPEHEIRKSTNNEVTITNLTYEKVSNEDQVLGLIALANQNRSTAQTAQNDRSSRSHSVFQLDIEGVNVGRDVKCKSTLCLVDLAGSERMVKSQSQGERFKEMTAINGSLSNLGIVISALANKESYVPYRNSKLTYLLQGCLGGNSKTLMFVNIAPEPDSFGETLNSLRFASKVNDCVIGTASANRKAPRRSRQDAAPPARPHTDPLKAAQSSDTMQSLPMEVGSSSSSSAPSDTSGSVVQVCFPSAQASVLDSLNRQREDGRLCDLSIHVQGQVFKAHRCVLAASSPYFHDQVLLKNMSTVSIPAVMDPLAFESVLSCAYTGQLRMLREDIVNYLTVGSVLQMWHIVDKCTELLKEGRAGGGRERRRWRRRRRRRAGWSRAAEEARGQANLGCSSSNGDGGAGGGHGAGGDGGAGGGQAQVVGSNEPQRAPQPPSRPSASESQSPSSTNYFSPRDGSAAAAGASVDGGGASNTPSYCAPSGGEEAFLIEEEEEEAEEEEEEVLYHQRKRGRGGGSGRRKKVSSVSEQEVGVSDSFGVSSYQDGEDSALPPQKRPTYSQPSIMPRKQWVVVKTERMEDDDLIVVSGEEGGEDEEDEDEGEMELARERERSDFNISNVRSLSAELGGRAENDMDSQVDYCQSSEDYLKFEGSLMDQTLAQHLHDSAAGQSQSANRAVSALLGQVQSAATARAQLFPLDMQGNQILLYSQASGLSLDAAAPPLGMAGGMIGGASFKGPSLEHGAVHLSVQGGLGVDGIDSGGMGEHKSMRDRHINMHLDLRPFHCPVCAKKFKMKHHLTEHMKTHTGLKPYDCLGCGKKFMWRDSFMRHRSHCERRSGLGESGEGGSGGEGGRRGGGEDGPDLISSPHLLLSAGEGGPGGILGGGGRGGVSVSSPHLSGAVLSPQHAGVSATGGSSSNSSVSNSSSAALSNNMAAAAAAAAGALLGVVSQSP</sequence>
<protein>
    <submittedName>
        <fullName evidence="1">Uncharacterized protein</fullName>
    </submittedName>
</protein>
<feature type="non-terminal residue" evidence="1">
    <location>
        <position position="2482"/>
    </location>
</feature>
<reference evidence="1" key="1">
    <citation type="submission" date="2022-04" db="EMBL/GenBank/DDBJ databases">
        <title>Jade perch genome.</title>
        <authorList>
            <person name="Chao B."/>
        </authorList>
    </citation>
    <scope>NUCLEOTIDE SEQUENCE</scope>
    <source>
        <strain evidence="1">CB-2022</strain>
    </source>
</reference>
<gene>
    <name evidence="1" type="ORF">L3Q82_015237</name>
</gene>
<name>A0ACB8VV82_9TELE</name>
<evidence type="ECO:0000313" key="1">
    <source>
        <dbReference type="EMBL" id="KAI3358837.1"/>
    </source>
</evidence>
<organism evidence="1 2">
    <name type="scientific">Scortum barcoo</name>
    <name type="common">barcoo grunter</name>
    <dbReference type="NCBI Taxonomy" id="214431"/>
    <lineage>
        <taxon>Eukaryota</taxon>
        <taxon>Metazoa</taxon>
        <taxon>Chordata</taxon>
        <taxon>Craniata</taxon>
        <taxon>Vertebrata</taxon>
        <taxon>Euteleostomi</taxon>
        <taxon>Actinopterygii</taxon>
        <taxon>Neopterygii</taxon>
        <taxon>Teleostei</taxon>
        <taxon>Neoteleostei</taxon>
        <taxon>Acanthomorphata</taxon>
        <taxon>Eupercaria</taxon>
        <taxon>Centrarchiformes</taxon>
        <taxon>Terapontoidei</taxon>
        <taxon>Terapontidae</taxon>
        <taxon>Scortum</taxon>
    </lineage>
</organism>
<dbReference type="EMBL" id="CM041548">
    <property type="protein sequence ID" value="KAI3358837.1"/>
    <property type="molecule type" value="Genomic_DNA"/>
</dbReference>
<evidence type="ECO:0000313" key="2">
    <source>
        <dbReference type="Proteomes" id="UP000831701"/>
    </source>
</evidence>
<comment type="caution">
    <text evidence="1">The sequence shown here is derived from an EMBL/GenBank/DDBJ whole genome shotgun (WGS) entry which is preliminary data.</text>
</comment>
<proteinExistence type="predicted"/>
<feature type="non-terminal residue" evidence="1">
    <location>
        <position position="1"/>
    </location>
</feature>